<dbReference type="SUPFAM" id="SSF51735">
    <property type="entry name" value="NAD(P)-binding Rossmann-fold domains"/>
    <property type="match status" value="1"/>
</dbReference>
<comment type="pathway">
    <text evidence="4 6">Amino-acid biosynthesis; L-proline biosynthesis; L-proline from L-glutamate 5-semialdehyde: step 1/1.</text>
</comment>
<feature type="domain" description="Pyrroline-5-carboxylate reductase dimerisation" evidence="9">
    <location>
        <begin position="186"/>
        <end position="290"/>
    </location>
</feature>
<dbReference type="GO" id="GO:0004735">
    <property type="term" value="F:pyrroline-5-carboxylate reductase activity"/>
    <property type="evidence" value="ECO:0007669"/>
    <property type="project" value="UniProtKB-EC"/>
</dbReference>
<dbReference type="InterPro" id="IPR036291">
    <property type="entry name" value="NAD(P)-bd_dom_sf"/>
</dbReference>
<protein>
    <recommendedName>
        <fullName evidence="4 5">Pyrroline-5-carboxylate reductase</fullName>
        <shortName evidence="4">P5C reductase</shortName>
        <shortName evidence="4">P5CR</shortName>
        <ecNumber evidence="4 5">1.5.1.2</ecNumber>
    </recommendedName>
    <alternativeName>
        <fullName evidence="4">PCA reductase</fullName>
    </alternativeName>
</protein>
<keyword evidence="4 6" id="KW-0641">Proline biosynthesis</keyword>
<evidence type="ECO:0000256" key="6">
    <source>
        <dbReference type="RuleBase" id="RU003903"/>
    </source>
</evidence>
<dbReference type="Gene3D" id="3.40.50.720">
    <property type="entry name" value="NAD(P)-binding Rossmann-like Domain"/>
    <property type="match status" value="1"/>
</dbReference>
<dbReference type="SUPFAM" id="SSF48179">
    <property type="entry name" value="6-phosphogluconate dehydrogenase C-terminal domain-like"/>
    <property type="match status" value="1"/>
</dbReference>
<reference evidence="10 11" key="1">
    <citation type="journal article" date="2023" name="ISME J.">
        <title>Cultivation and genomic characterization of novel and ubiquitous marine nitrite-oxidizing bacteria from the Nitrospirales.</title>
        <authorList>
            <person name="Mueller A.J."/>
            <person name="Daebeler A."/>
            <person name="Herbold C.W."/>
            <person name="Kirkegaard R.H."/>
            <person name="Daims H."/>
        </authorList>
    </citation>
    <scope>NUCLEOTIDE SEQUENCE [LARGE SCALE GENOMIC DNA]</scope>
    <source>
        <strain evidence="10 11">EB</strain>
    </source>
</reference>
<keyword evidence="11" id="KW-1185">Reference proteome</keyword>
<comment type="caution">
    <text evidence="10">The sequence shown here is derived from an EMBL/GenBank/DDBJ whole genome shotgun (WGS) entry which is preliminary data.</text>
</comment>
<keyword evidence="4 6" id="KW-0028">Amino-acid biosynthesis</keyword>
<comment type="catalytic activity">
    <reaction evidence="4">
        <text>L-proline + NAD(+) = (S)-1-pyrroline-5-carboxylate + NADH + 2 H(+)</text>
        <dbReference type="Rhea" id="RHEA:14105"/>
        <dbReference type="ChEBI" id="CHEBI:15378"/>
        <dbReference type="ChEBI" id="CHEBI:17388"/>
        <dbReference type="ChEBI" id="CHEBI:57540"/>
        <dbReference type="ChEBI" id="CHEBI:57945"/>
        <dbReference type="ChEBI" id="CHEBI:60039"/>
        <dbReference type="EC" id="1.5.1.2"/>
    </reaction>
</comment>
<dbReference type="RefSeq" id="WP_313834555.1">
    <property type="nucleotide sequence ID" value="NZ_JAQOUE010000002.1"/>
</dbReference>
<comment type="function">
    <text evidence="4">Catalyzes the reduction of 1-pyrroline-5-carboxylate (PCA) to L-proline.</text>
</comment>
<dbReference type="InterPro" id="IPR053790">
    <property type="entry name" value="P5CR-like_CS"/>
</dbReference>
<dbReference type="PIRSF" id="PIRSF000193">
    <property type="entry name" value="Pyrrol-5-carb_rd"/>
    <property type="match status" value="1"/>
</dbReference>
<comment type="subcellular location">
    <subcellularLocation>
        <location evidence="4">Cytoplasm</location>
    </subcellularLocation>
</comment>
<sequence length="313" mass="32932">MGQIGDGSLVEWVIRTRYTRAVMLKNLNIAIIGAGNIAEALVSGLLKKRVVQPSQIFATDVSESRLKHFKTQYGVRVGSDNAQAAKWCDILILAVKPQVIDEVVVGLKLPARSNPLVLSVAAGVPIERIQSKLRSTKHIIRVMPNTPSIVLEGATALAGGPGVSSQELEIGKSIFEAVGKVVVVEETHIDTITGLSGGGPAYVYVFIEALADGGVKMGLPREVAQLLAAQTVLGAAKMVLESGEHPGALKDRVASPGGTTIAGLHSLEEGKLRGTVINAVQSATLRSRKLGKLGQSRHIASRKNGVGRAKRAT</sequence>
<keyword evidence="3 4" id="KW-0560">Oxidoreductase</keyword>
<accession>A0ABU3KBZ0</accession>
<evidence type="ECO:0000259" key="9">
    <source>
        <dbReference type="Pfam" id="PF14748"/>
    </source>
</evidence>
<evidence type="ECO:0000256" key="5">
    <source>
        <dbReference type="NCBIfam" id="TIGR00112"/>
    </source>
</evidence>
<evidence type="ECO:0000256" key="3">
    <source>
        <dbReference type="ARBA" id="ARBA00023002"/>
    </source>
</evidence>
<dbReference type="InterPro" id="IPR000304">
    <property type="entry name" value="Pyrroline-COOH_reductase"/>
</dbReference>
<evidence type="ECO:0000313" key="10">
    <source>
        <dbReference type="EMBL" id="MDT7043969.1"/>
    </source>
</evidence>
<dbReference type="EMBL" id="JAQOUE010000002">
    <property type="protein sequence ID" value="MDT7043969.1"/>
    <property type="molecule type" value="Genomic_DNA"/>
</dbReference>
<dbReference type="PROSITE" id="PS00521">
    <property type="entry name" value="P5CR"/>
    <property type="match status" value="1"/>
</dbReference>
<feature type="domain" description="Pyrroline-5-carboxylate reductase catalytic N-terminal" evidence="8">
    <location>
        <begin position="29"/>
        <end position="123"/>
    </location>
</feature>
<comment type="similarity">
    <text evidence="1 4 6">Belongs to the pyrroline-5-carboxylate reductase family.</text>
</comment>
<keyword evidence="2 4" id="KW-0521">NADP</keyword>
<dbReference type="InterPro" id="IPR029036">
    <property type="entry name" value="P5CR_dimer"/>
</dbReference>
<dbReference type="NCBIfam" id="TIGR00112">
    <property type="entry name" value="proC"/>
    <property type="match status" value="1"/>
</dbReference>
<dbReference type="InterPro" id="IPR028939">
    <property type="entry name" value="P5C_Rdtase_cat_N"/>
</dbReference>
<proteinExistence type="inferred from homology"/>
<evidence type="ECO:0000313" key="11">
    <source>
        <dbReference type="Proteomes" id="UP001250932"/>
    </source>
</evidence>
<comment type="catalytic activity">
    <reaction evidence="4 6">
        <text>L-proline + NADP(+) = (S)-1-pyrroline-5-carboxylate + NADPH + 2 H(+)</text>
        <dbReference type="Rhea" id="RHEA:14109"/>
        <dbReference type="ChEBI" id="CHEBI:15378"/>
        <dbReference type="ChEBI" id="CHEBI:17388"/>
        <dbReference type="ChEBI" id="CHEBI:57783"/>
        <dbReference type="ChEBI" id="CHEBI:58349"/>
        <dbReference type="ChEBI" id="CHEBI:60039"/>
        <dbReference type="EC" id="1.5.1.2"/>
    </reaction>
</comment>
<dbReference type="PANTHER" id="PTHR11645">
    <property type="entry name" value="PYRROLINE-5-CARBOXYLATE REDUCTASE"/>
    <property type="match status" value="1"/>
</dbReference>
<dbReference type="Pfam" id="PF03807">
    <property type="entry name" value="F420_oxidored"/>
    <property type="match status" value="1"/>
</dbReference>
<evidence type="ECO:0000259" key="8">
    <source>
        <dbReference type="Pfam" id="PF03807"/>
    </source>
</evidence>
<evidence type="ECO:0000256" key="1">
    <source>
        <dbReference type="ARBA" id="ARBA00005525"/>
    </source>
</evidence>
<name>A0ABU3KBZ0_9BACT</name>
<evidence type="ECO:0000256" key="7">
    <source>
        <dbReference type="SAM" id="MobiDB-lite"/>
    </source>
</evidence>
<evidence type="ECO:0000256" key="4">
    <source>
        <dbReference type="HAMAP-Rule" id="MF_01925"/>
    </source>
</evidence>
<dbReference type="Proteomes" id="UP001250932">
    <property type="component" value="Unassembled WGS sequence"/>
</dbReference>
<dbReference type="Gene3D" id="1.10.3730.10">
    <property type="entry name" value="ProC C-terminal domain-like"/>
    <property type="match status" value="1"/>
</dbReference>
<organism evidence="10 11">
    <name type="scientific">Candidatus Nitronereus thalassa</name>
    <dbReference type="NCBI Taxonomy" id="3020898"/>
    <lineage>
        <taxon>Bacteria</taxon>
        <taxon>Pseudomonadati</taxon>
        <taxon>Nitrospirota</taxon>
        <taxon>Nitrospiria</taxon>
        <taxon>Nitrospirales</taxon>
        <taxon>Nitrospiraceae</taxon>
        <taxon>Candidatus Nitronereus</taxon>
    </lineage>
</organism>
<dbReference type="EC" id="1.5.1.2" evidence="4 5"/>
<dbReference type="HAMAP" id="MF_01925">
    <property type="entry name" value="P5C_reductase"/>
    <property type="match status" value="1"/>
</dbReference>
<dbReference type="InterPro" id="IPR008927">
    <property type="entry name" value="6-PGluconate_DH-like_C_sf"/>
</dbReference>
<dbReference type="Pfam" id="PF14748">
    <property type="entry name" value="P5CR_dimer"/>
    <property type="match status" value="1"/>
</dbReference>
<feature type="region of interest" description="Disordered" evidence="7">
    <location>
        <begin position="294"/>
        <end position="313"/>
    </location>
</feature>
<gene>
    <name evidence="4 10" type="primary">proC</name>
    <name evidence="10" type="ORF">PPG34_16580</name>
</gene>
<evidence type="ECO:0000256" key="2">
    <source>
        <dbReference type="ARBA" id="ARBA00022857"/>
    </source>
</evidence>
<dbReference type="PANTHER" id="PTHR11645:SF0">
    <property type="entry name" value="PYRROLINE-5-CARBOXYLATE REDUCTASE 3"/>
    <property type="match status" value="1"/>
</dbReference>
<keyword evidence="4" id="KW-0963">Cytoplasm</keyword>